<dbReference type="SUPFAM" id="SSF53098">
    <property type="entry name" value="Ribonuclease H-like"/>
    <property type="match status" value="1"/>
</dbReference>
<protein>
    <recommendedName>
        <fullName evidence="1">Integrase catalytic domain-containing protein</fullName>
    </recommendedName>
</protein>
<dbReference type="EMBL" id="BARS01053323">
    <property type="protein sequence ID" value="GAG50647.1"/>
    <property type="molecule type" value="Genomic_DNA"/>
</dbReference>
<evidence type="ECO:0000259" key="1">
    <source>
        <dbReference type="Pfam" id="PF13683"/>
    </source>
</evidence>
<dbReference type="AlphaFoldDB" id="X0YVH9"/>
<dbReference type="InterPro" id="IPR012337">
    <property type="entry name" value="RNaseH-like_sf"/>
</dbReference>
<comment type="caution">
    <text evidence="2">The sequence shown here is derived from an EMBL/GenBank/DDBJ whole genome shotgun (WGS) entry which is preliminary data.</text>
</comment>
<sequence length="94" mass="10656">IPIPYGAPNANAHVERFHRTLREAALDHFIFLSEGHVRRVCREFVEYYNRARPSQAIGAIPDPYPELQISPPREGKLVALPVLGGLEHDYRLVA</sequence>
<dbReference type="InterPro" id="IPR036397">
    <property type="entry name" value="RNaseH_sf"/>
</dbReference>
<dbReference type="InterPro" id="IPR001584">
    <property type="entry name" value="Integrase_cat-core"/>
</dbReference>
<organism evidence="2">
    <name type="scientific">marine sediment metagenome</name>
    <dbReference type="NCBI Taxonomy" id="412755"/>
    <lineage>
        <taxon>unclassified sequences</taxon>
        <taxon>metagenomes</taxon>
        <taxon>ecological metagenomes</taxon>
    </lineage>
</organism>
<reference evidence="2" key="1">
    <citation type="journal article" date="2014" name="Front. Microbiol.">
        <title>High frequency of phylogenetically diverse reductive dehalogenase-homologous genes in deep subseafloor sedimentary metagenomes.</title>
        <authorList>
            <person name="Kawai M."/>
            <person name="Futagami T."/>
            <person name="Toyoda A."/>
            <person name="Takaki Y."/>
            <person name="Nishi S."/>
            <person name="Hori S."/>
            <person name="Arai W."/>
            <person name="Tsubouchi T."/>
            <person name="Morono Y."/>
            <person name="Uchiyama I."/>
            <person name="Ito T."/>
            <person name="Fujiyama A."/>
            <person name="Inagaki F."/>
            <person name="Takami H."/>
        </authorList>
    </citation>
    <scope>NUCLEOTIDE SEQUENCE</scope>
    <source>
        <strain evidence="2">Expedition CK06-06</strain>
    </source>
</reference>
<proteinExistence type="predicted"/>
<dbReference type="GO" id="GO:0003676">
    <property type="term" value="F:nucleic acid binding"/>
    <property type="evidence" value="ECO:0007669"/>
    <property type="project" value="InterPro"/>
</dbReference>
<dbReference type="GO" id="GO:0015074">
    <property type="term" value="P:DNA integration"/>
    <property type="evidence" value="ECO:0007669"/>
    <property type="project" value="InterPro"/>
</dbReference>
<dbReference type="Gene3D" id="3.30.420.10">
    <property type="entry name" value="Ribonuclease H-like superfamily/Ribonuclease H"/>
    <property type="match status" value="1"/>
</dbReference>
<evidence type="ECO:0000313" key="2">
    <source>
        <dbReference type="EMBL" id="GAG50647.1"/>
    </source>
</evidence>
<dbReference type="Pfam" id="PF13683">
    <property type="entry name" value="rve_3"/>
    <property type="match status" value="1"/>
</dbReference>
<feature type="non-terminal residue" evidence="2">
    <location>
        <position position="1"/>
    </location>
</feature>
<feature type="domain" description="Integrase catalytic" evidence="1">
    <location>
        <begin position="3"/>
        <end position="60"/>
    </location>
</feature>
<gene>
    <name evidence="2" type="ORF">S01H1_79146</name>
</gene>
<accession>X0YVH9</accession>
<name>X0YVH9_9ZZZZ</name>